<feature type="domain" description="ABC transporter" evidence="4">
    <location>
        <begin position="2"/>
        <end position="230"/>
    </location>
</feature>
<organism evidence="5 6">
    <name type="scientific">Paracoccus alkenifer</name>
    <dbReference type="NCBI Taxonomy" id="65735"/>
    <lineage>
        <taxon>Bacteria</taxon>
        <taxon>Pseudomonadati</taxon>
        <taxon>Pseudomonadota</taxon>
        <taxon>Alphaproteobacteria</taxon>
        <taxon>Rhodobacterales</taxon>
        <taxon>Paracoccaceae</taxon>
        <taxon>Paracoccus</taxon>
    </lineage>
</organism>
<proteinExistence type="predicted"/>
<accession>A0A1H6NAT3</accession>
<dbReference type="STRING" id="65735.SAMN04488075_3056"/>
<dbReference type="Gene3D" id="3.40.50.300">
    <property type="entry name" value="P-loop containing nucleotide triphosphate hydrolases"/>
    <property type="match status" value="1"/>
</dbReference>
<evidence type="ECO:0000256" key="2">
    <source>
        <dbReference type="ARBA" id="ARBA00022741"/>
    </source>
</evidence>
<evidence type="ECO:0000313" key="5">
    <source>
        <dbReference type="EMBL" id="SEI12050.1"/>
    </source>
</evidence>
<dbReference type="GO" id="GO:0005524">
    <property type="term" value="F:ATP binding"/>
    <property type="evidence" value="ECO:0007669"/>
    <property type="project" value="UniProtKB-KW"/>
</dbReference>
<dbReference type="OrthoDB" id="9779872at2"/>
<reference evidence="6" key="1">
    <citation type="submission" date="2016-10" db="EMBL/GenBank/DDBJ databases">
        <authorList>
            <person name="Varghese N."/>
            <person name="Submissions S."/>
        </authorList>
    </citation>
    <scope>NUCLEOTIDE SEQUENCE [LARGE SCALE GENOMIC DNA]</scope>
    <source>
        <strain evidence="6">DSM 11593</strain>
    </source>
</reference>
<keyword evidence="3 5" id="KW-0067">ATP-binding</keyword>
<dbReference type="AlphaFoldDB" id="A0A1H6NAT3"/>
<evidence type="ECO:0000313" key="6">
    <source>
        <dbReference type="Proteomes" id="UP000199125"/>
    </source>
</evidence>
<dbReference type="SMART" id="SM00382">
    <property type="entry name" value="AAA"/>
    <property type="match status" value="1"/>
</dbReference>
<dbReference type="Pfam" id="PF12399">
    <property type="entry name" value="BCA_ABC_TP_C"/>
    <property type="match status" value="1"/>
</dbReference>
<keyword evidence="6" id="KW-1185">Reference proteome</keyword>
<dbReference type="GO" id="GO:0005886">
    <property type="term" value="C:plasma membrane"/>
    <property type="evidence" value="ECO:0007669"/>
    <property type="project" value="TreeGrafter"/>
</dbReference>
<dbReference type="PANTHER" id="PTHR45772">
    <property type="entry name" value="CONSERVED COMPONENT OF ABC TRANSPORTER FOR NATURAL AMINO ACIDS-RELATED"/>
    <property type="match status" value="1"/>
</dbReference>
<dbReference type="Pfam" id="PF00005">
    <property type="entry name" value="ABC_tran"/>
    <property type="match status" value="1"/>
</dbReference>
<dbReference type="RefSeq" id="WP_090848975.1">
    <property type="nucleotide sequence ID" value="NZ_FNXG01000008.1"/>
</dbReference>
<dbReference type="EMBL" id="FNXG01000008">
    <property type="protein sequence ID" value="SEI12050.1"/>
    <property type="molecule type" value="Genomic_DNA"/>
</dbReference>
<dbReference type="SUPFAM" id="SSF52540">
    <property type="entry name" value="P-loop containing nucleoside triphosphate hydrolases"/>
    <property type="match status" value="1"/>
</dbReference>
<evidence type="ECO:0000256" key="1">
    <source>
        <dbReference type="ARBA" id="ARBA00022448"/>
    </source>
</evidence>
<keyword evidence="2" id="KW-0547">Nucleotide-binding</keyword>
<sequence length="232" mass="24971">MIRVENLTVAYGAFKALNDISVDLGQRGQVHSIIGPNGAGKSTFMDAVVGKRRPSAGRIFYKDRDISGDSIQRRRKNGMARSFQKTSIFPGLTILEQLDLVAAHLNEPDLGAIIDTMDLREVLHLEAARAAYGVQRRVDVALGLIGMPDILLLDEPGAGLSAEETANLFRHLRKLAAERDIAAVVVEHDVEAVFALSDVVTVLDLGRHLATGTPAEIRANPQVVAAYLGTAA</sequence>
<dbReference type="InterPro" id="IPR051120">
    <property type="entry name" value="ABC_AA/LPS_Transport"/>
</dbReference>
<dbReference type="GO" id="GO:0016887">
    <property type="term" value="F:ATP hydrolysis activity"/>
    <property type="evidence" value="ECO:0007669"/>
    <property type="project" value="InterPro"/>
</dbReference>
<dbReference type="PANTHER" id="PTHR45772:SF1">
    <property type="entry name" value="ABC TRANSPORTER ATP-BINDING PROTEIN"/>
    <property type="match status" value="1"/>
</dbReference>
<dbReference type="InterPro" id="IPR027417">
    <property type="entry name" value="P-loop_NTPase"/>
</dbReference>
<dbReference type="InterPro" id="IPR003593">
    <property type="entry name" value="AAA+_ATPase"/>
</dbReference>
<name>A0A1H6NAT3_9RHOB</name>
<evidence type="ECO:0000259" key="4">
    <source>
        <dbReference type="PROSITE" id="PS50893"/>
    </source>
</evidence>
<evidence type="ECO:0000256" key="3">
    <source>
        <dbReference type="ARBA" id="ARBA00022840"/>
    </source>
</evidence>
<protein>
    <submittedName>
        <fullName evidence="5">Branched-chain amino acid transport system ATP-binding protein</fullName>
    </submittedName>
</protein>
<dbReference type="InterPro" id="IPR003439">
    <property type="entry name" value="ABC_transporter-like_ATP-bd"/>
</dbReference>
<gene>
    <name evidence="5" type="ORF">SAMN04488075_3056</name>
</gene>
<dbReference type="InterPro" id="IPR032823">
    <property type="entry name" value="BCA_ABC_TP_C"/>
</dbReference>
<keyword evidence="1" id="KW-0813">Transport</keyword>
<dbReference type="PROSITE" id="PS50893">
    <property type="entry name" value="ABC_TRANSPORTER_2"/>
    <property type="match status" value="1"/>
</dbReference>
<dbReference type="Proteomes" id="UP000199125">
    <property type="component" value="Unassembled WGS sequence"/>
</dbReference>